<dbReference type="AlphaFoldDB" id="A0A1F6V9U2"/>
<dbReference type="Gene3D" id="3.40.50.1820">
    <property type="entry name" value="alpha/beta hydrolase"/>
    <property type="match status" value="1"/>
</dbReference>
<accession>A0A1F6V9U2</accession>
<dbReference type="Proteomes" id="UP000177370">
    <property type="component" value="Unassembled WGS sequence"/>
</dbReference>
<dbReference type="SUPFAM" id="SSF53474">
    <property type="entry name" value="alpha/beta-Hydrolases"/>
    <property type="match status" value="1"/>
</dbReference>
<gene>
    <name evidence="1" type="ORF">A2647_01870</name>
</gene>
<proteinExistence type="predicted"/>
<evidence type="ECO:0008006" key="3">
    <source>
        <dbReference type="Google" id="ProtNLM"/>
    </source>
</evidence>
<dbReference type="InterPro" id="IPR029058">
    <property type="entry name" value="AB_hydrolase_fold"/>
</dbReference>
<evidence type="ECO:0000313" key="2">
    <source>
        <dbReference type="Proteomes" id="UP000177370"/>
    </source>
</evidence>
<evidence type="ECO:0000313" key="1">
    <source>
        <dbReference type="EMBL" id="OGI66339.1"/>
    </source>
</evidence>
<dbReference type="EMBL" id="MFTP01000001">
    <property type="protein sequence ID" value="OGI66339.1"/>
    <property type="molecule type" value="Genomic_DNA"/>
</dbReference>
<sequence>MNNSNLIILPGNGAINKEWAEKARDFFDTHFKSVTIQYYEHWSNDSELIDIDIELKRFANTVNTLNGDIAILAKSVGTILTMFAIYSKSVDPLRVTKCVFVGLPPEWARTKGFDIDSWSTAFTIPSTLIQNDNDPVTSALEIRREQANGRFNTIKLVEVKGDDHVYGDFDAIGRYLIE</sequence>
<organism evidence="1 2">
    <name type="scientific">Candidatus Nomurabacteria bacterium RIFCSPHIGHO2_01_FULL_40_24b</name>
    <dbReference type="NCBI Taxonomy" id="1801739"/>
    <lineage>
        <taxon>Bacteria</taxon>
        <taxon>Candidatus Nomuraibacteriota</taxon>
    </lineage>
</organism>
<protein>
    <recommendedName>
        <fullName evidence="3">Alpha/beta hydrolase</fullName>
    </recommendedName>
</protein>
<comment type="caution">
    <text evidence="1">The sequence shown here is derived from an EMBL/GenBank/DDBJ whole genome shotgun (WGS) entry which is preliminary data.</text>
</comment>
<reference evidence="1 2" key="1">
    <citation type="journal article" date="2016" name="Nat. Commun.">
        <title>Thousands of microbial genomes shed light on interconnected biogeochemical processes in an aquifer system.</title>
        <authorList>
            <person name="Anantharaman K."/>
            <person name="Brown C.T."/>
            <person name="Hug L.A."/>
            <person name="Sharon I."/>
            <person name="Castelle C.J."/>
            <person name="Probst A.J."/>
            <person name="Thomas B.C."/>
            <person name="Singh A."/>
            <person name="Wilkins M.J."/>
            <person name="Karaoz U."/>
            <person name="Brodie E.L."/>
            <person name="Williams K.H."/>
            <person name="Hubbard S.S."/>
            <person name="Banfield J.F."/>
        </authorList>
    </citation>
    <scope>NUCLEOTIDE SEQUENCE [LARGE SCALE GENOMIC DNA]</scope>
</reference>
<name>A0A1F6V9U2_9BACT</name>